<evidence type="ECO:0000256" key="1">
    <source>
        <dbReference type="SAM" id="SignalP"/>
    </source>
</evidence>
<keyword evidence="3" id="KW-1185">Reference proteome</keyword>
<accession>E1QGY3</accession>
<name>E1QGY3_DESB2</name>
<protein>
    <submittedName>
        <fullName evidence="2">Uncharacterized protein</fullName>
    </submittedName>
</protein>
<reference evidence="2 3" key="1">
    <citation type="journal article" date="2010" name="Stand. Genomic Sci.">
        <title>Complete genome sequence of Desulfarculus baarsii type strain (2st14).</title>
        <authorList>
            <person name="Sun H."/>
            <person name="Spring S."/>
            <person name="Lapidus A."/>
            <person name="Davenport K."/>
            <person name="Del Rio T.G."/>
            <person name="Tice H."/>
            <person name="Nolan M."/>
            <person name="Copeland A."/>
            <person name="Cheng J.F."/>
            <person name="Lucas S."/>
            <person name="Tapia R."/>
            <person name="Goodwin L."/>
            <person name="Pitluck S."/>
            <person name="Ivanova N."/>
            <person name="Pagani I."/>
            <person name="Mavromatis K."/>
            <person name="Ovchinnikova G."/>
            <person name="Pati A."/>
            <person name="Chen A."/>
            <person name="Palaniappan K."/>
            <person name="Hauser L."/>
            <person name="Chang Y.J."/>
            <person name="Jeffries C.D."/>
            <person name="Detter J.C."/>
            <person name="Han C."/>
            <person name="Rohde M."/>
            <person name="Brambilla E."/>
            <person name="Goker M."/>
            <person name="Woyke T."/>
            <person name="Bristow J."/>
            <person name="Eisen J.A."/>
            <person name="Markowitz V."/>
            <person name="Hugenholtz P."/>
            <person name="Kyrpides N.C."/>
            <person name="Klenk H.P."/>
            <person name="Land M."/>
        </authorList>
    </citation>
    <scope>NUCLEOTIDE SEQUENCE [LARGE SCALE GENOMIC DNA]</scope>
    <source>
        <strain evidence="3">ATCC 33931 / DSM 2075 / LMG 7858 / VKM B-1802 / 2st14</strain>
    </source>
</reference>
<keyword evidence="1" id="KW-0732">Signal</keyword>
<dbReference type="KEGG" id="dbr:Deba_1458"/>
<dbReference type="RefSeq" id="WP_013258279.1">
    <property type="nucleotide sequence ID" value="NC_014365.1"/>
</dbReference>
<feature type="chain" id="PRO_5003150084" evidence="1">
    <location>
        <begin position="24"/>
        <end position="125"/>
    </location>
</feature>
<dbReference type="AlphaFoldDB" id="E1QGY3"/>
<dbReference type="Proteomes" id="UP000009047">
    <property type="component" value="Chromosome"/>
</dbReference>
<dbReference type="HOGENOM" id="CLU_1989019_0_0_7"/>
<sequence>MKKWTFALMAGLLAAGPTQLAMAEPVADAIARSVCSGSEQSLKLSDEQKQAYLGNMEYEAMFSDFGANTGKVMQFKKAANYQASSCKRVEYGMDGNKVWQKTAVYVAPVELKGDTVHAPNWAKLE</sequence>
<evidence type="ECO:0000313" key="2">
    <source>
        <dbReference type="EMBL" id="ADK84826.1"/>
    </source>
</evidence>
<dbReference type="EMBL" id="CP002085">
    <property type="protein sequence ID" value="ADK84826.1"/>
    <property type="molecule type" value="Genomic_DNA"/>
</dbReference>
<proteinExistence type="predicted"/>
<gene>
    <name evidence="2" type="ordered locus">Deba_1458</name>
</gene>
<organism evidence="2 3">
    <name type="scientific">Desulfarculus baarsii (strain ATCC 33931 / DSM 2075 / LMG 7858 / VKM B-1802 / 2st14)</name>
    <dbReference type="NCBI Taxonomy" id="644282"/>
    <lineage>
        <taxon>Bacteria</taxon>
        <taxon>Pseudomonadati</taxon>
        <taxon>Thermodesulfobacteriota</taxon>
        <taxon>Desulfarculia</taxon>
        <taxon>Desulfarculales</taxon>
        <taxon>Desulfarculaceae</taxon>
        <taxon>Desulfarculus</taxon>
    </lineage>
</organism>
<evidence type="ECO:0000313" key="3">
    <source>
        <dbReference type="Proteomes" id="UP000009047"/>
    </source>
</evidence>
<feature type="signal peptide" evidence="1">
    <location>
        <begin position="1"/>
        <end position="23"/>
    </location>
</feature>